<protein>
    <submittedName>
        <fullName evidence="6">Teichoic acids export ATP-binding protein TagH</fullName>
    </submittedName>
</protein>
<evidence type="ECO:0000256" key="2">
    <source>
        <dbReference type="ARBA" id="ARBA00022448"/>
    </source>
</evidence>
<dbReference type="InterPro" id="IPR015860">
    <property type="entry name" value="ABC_transpr_TagH-like"/>
</dbReference>
<accession>A0A644VXU3</accession>
<dbReference type="PROSITE" id="PS50893">
    <property type="entry name" value="ABC_TRANSPORTER_2"/>
    <property type="match status" value="1"/>
</dbReference>
<dbReference type="Pfam" id="PF00005">
    <property type="entry name" value="ABC_tran"/>
    <property type="match status" value="1"/>
</dbReference>
<evidence type="ECO:0000256" key="4">
    <source>
        <dbReference type="ARBA" id="ARBA00022840"/>
    </source>
</evidence>
<evidence type="ECO:0000313" key="6">
    <source>
        <dbReference type="EMBL" id="MPL95143.1"/>
    </source>
</evidence>
<keyword evidence="4 6" id="KW-0067">ATP-binding</keyword>
<dbReference type="InterPro" id="IPR003439">
    <property type="entry name" value="ABC_transporter-like_ATP-bd"/>
</dbReference>
<dbReference type="InterPro" id="IPR027417">
    <property type="entry name" value="P-loop_NTPase"/>
</dbReference>
<evidence type="ECO:0000256" key="1">
    <source>
        <dbReference type="ARBA" id="ARBA00005417"/>
    </source>
</evidence>
<dbReference type="SMART" id="SM00382">
    <property type="entry name" value="AAA"/>
    <property type="match status" value="1"/>
</dbReference>
<dbReference type="PANTHER" id="PTHR46743">
    <property type="entry name" value="TEICHOIC ACIDS EXPORT ATP-BINDING PROTEIN TAGH"/>
    <property type="match status" value="1"/>
</dbReference>
<organism evidence="6">
    <name type="scientific">bioreactor metagenome</name>
    <dbReference type="NCBI Taxonomy" id="1076179"/>
    <lineage>
        <taxon>unclassified sequences</taxon>
        <taxon>metagenomes</taxon>
        <taxon>ecological metagenomes</taxon>
    </lineage>
</organism>
<dbReference type="CDD" id="cd03220">
    <property type="entry name" value="ABC_KpsT_Wzt"/>
    <property type="match status" value="1"/>
</dbReference>
<sequence>MIKVKSVGMEFDLNRGKVRTLKEKLFAKVEDEMSSKQMFKALDDISFEVEKGEIFGVIGGNGAGKSTLLKILAGIMKPTHGSVEVEGTIAPMIELGTGFDYELSALENIYLSGSILGYNKKFLDSKVIEIFNFSELWEFKDVPVKYFSSGMVARLAFAVSTIVVPDVLIVDEILSVGDMAFQKKSYKRMVELMNSGTTVVYVSHDVKTLGEMCNRVMWIEKGKVKMIDEAHIVCSKYIANLE</sequence>
<reference evidence="6" key="1">
    <citation type="submission" date="2019-08" db="EMBL/GenBank/DDBJ databases">
        <authorList>
            <person name="Kucharzyk K."/>
            <person name="Murdoch R.W."/>
            <person name="Higgins S."/>
            <person name="Loffler F."/>
        </authorList>
    </citation>
    <scope>NUCLEOTIDE SEQUENCE</scope>
</reference>
<evidence type="ECO:0000259" key="5">
    <source>
        <dbReference type="PROSITE" id="PS50893"/>
    </source>
</evidence>
<feature type="domain" description="ABC transporter" evidence="5">
    <location>
        <begin position="27"/>
        <end position="241"/>
    </location>
</feature>
<dbReference type="GO" id="GO:0005524">
    <property type="term" value="F:ATP binding"/>
    <property type="evidence" value="ECO:0007669"/>
    <property type="project" value="UniProtKB-KW"/>
</dbReference>
<comment type="caution">
    <text evidence="6">The sequence shown here is derived from an EMBL/GenBank/DDBJ whole genome shotgun (WGS) entry which is preliminary data.</text>
</comment>
<dbReference type="SUPFAM" id="SSF52540">
    <property type="entry name" value="P-loop containing nucleoside triphosphate hydrolases"/>
    <property type="match status" value="1"/>
</dbReference>
<dbReference type="GO" id="GO:0016887">
    <property type="term" value="F:ATP hydrolysis activity"/>
    <property type="evidence" value="ECO:0007669"/>
    <property type="project" value="InterPro"/>
</dbReference>
<dbReference type="EMBL" id="VSSQ01000456">
    <property type="protein sequence ID" value="MPL95143.1"/>
    <property type="molecule type" value="Genomic_DNA"/>
</dbReference>
<dbReference type="InterPro" id="IPR003593">
    <property type="entry name" value="AAA+_ATPase"/>
</dbReference>
<dbReference type="InterPro" id="IPR050683">
    <property type="entry name" value="Bact_Polysacc_Export_ATP-bd"/>
</dbReference>
<dbReference type="PANTHER" id="PTHR46743:SF2">
    <property type="entry name" value="TEICHOIC ACIDS EXPORT ATP-BINDING PROTEIN TAGH"/>
    <property type="match status" value="1"/>
</dbReference>
<proteinExistence type="inferred from homology"/>
<keyword evidence="3" id="KW-0547">Nucleotide-binding</keyword>
<dbReference type="Gene3D" id="3.40.50.300">
    <property type="entry name" value="P-loop containing nucleotide triphosphate hydrolases"/>
    <property type="match status" value="1"/>
</dbReference>
<dbReference type="GO" id="GO:0016020">
    <property type="term" value="C:membrane"/>
    <property type="evidence" value="ECO:0007669"/>
    <property type="project" value="InterPro"/>
</dbReference>
<name>A0A644VXU3_9ZZZZ</name>
<comment type="similarity">
    <text evidence="1">Belongs to the ABC transporter superfamily.</text>
</comment>
<gene>
    <name evidence="6" type="primary">tagH_2</name>
    <name evidence="6" type="ORF">SDC9_41309</name>
</gene>
<dbReference type="AlphaFoldDB" id="A0A644VXU3"/>
<evidence type="ECO:0000256" key="3">
    <source>
        <dbReference type="ARBA" id="ARBA00022741"/>
    </source>
</evidence>
<keyword evidence="2" id="KW-0813">Transport</keyword>
<dbReference type="GO" id="GO:0140359">
    <property type="term" value="F:ABC-type transporter activity"/>
    <property type="evidence" value="ECO:0007669"/>
    <property type="project" value="InterPro"/>
</dbReference>